<feature type="transmembrane region" description="Helical" evidence="1">
    <location>
        <begin position="40"/>
        <end position="57"/>
    </location>
</feature>
<reference evidence="3" key="2">
    <citation type="submission" date="2020-10" db="UniProtKB">
        <authorList>
            <consortium name="WormBaseParasite"/>
        </authorList>
    </citation>
    <scope>IDENTIFICATION</scope>
</reference>
<organism evidence="2 3">
    <name type="scientific">Panagrellus redivivus</name>
    <name type="common">Microworm</name>
    <dbReference type="NCBI Taxonomy" id="6233"/>
    <lineage>
        <taxon>Eukaryota</taxon>
        <taxon>Metazoa</taxon>
        <taxon>Ecdysozoa</taxon>
        <taxon>Nematoda</taxon>
        <taxon>Chromadorea</taxon>
        <taxon>Rhabditida</taxon>
        <taxon>Tylenchina</taxon>
        <taxon>Panagrolaimomorpha</taxon>
        <taxon>Panagrolaimoidea</taxon>
        <taxon>Panagrolaimidae</taxon>
        <taxon>Panagrellus</taxon>
    </lineage>
</organism>
<dbReference type="AlphaFoldDB" id="A0A7E4ZRY9"/>
<protein>
    <submittedName>
        <fullName evidence="3">Secreted protein</fullName>
    </submittedName>
</protein>
<sequence length="226" mass="26388">MDTHIFALPSLTLETVIPLYTLKRYQTTIFVKMRQRWTSVYLAMVIVLIGAVIIEALPKRRAIDGDPEPKPPRRQYVSTKVPKEIGFNETVEFKSDENWSHIYTPSVTMKYDECFDYDYFVQGKRTRLRVYMCRLSEGGRCTLSKHKELPEDEGEGNSGCNPLQAWMGKPDEYAVHVQFERRPRKFADKEKERRWRRRHARGNAYIRTVGSITIYGVKPCNDVCLG</sequence>
<keyword evidence="1" id="KW-0472">Membrane</keyword>
<dbReference type="Proteomes" id="UP000492821">
    <property type="component" value="Unassembled WGS sequence"/>
</dbReference>
<name>A0A7E4ZRY9_PANRE</name>
<evidence type="ECO:0000256" key="1">
    <source>
        <dbReference type="SAM" id="Phobius"/>
    </source>
</evidence>
<proteinExistence type="predicted"/>
<accession>A0A7E4ZRY9</accession>
<reference evidence="2" key="1">
    <citation type="journal article" date="2013" name="Genetics">
        <title>The draft genome and transcriptome of Panagrellus redivivus are shaped by the harsh demands of a free-living lifestyle.</title>
        <authorList>
            <person name="Srinivasan J."/>
            <person name="Dillman A.R."/>
            <person name="Macchietto M.G."/>
            <person name="Heikkinen L."/>
            <person name="Lakso M."/>
            <person name="Fracchia K.M."/>
            <person name="Antoshechkin I."/>
            <person name="Mortazavi A."/>
            <person name="Wong G."/>
            <person name="Sternberg P.W."/>
        </authorList>
    </citation>
    <scope>NUCLEOTIDE SEQUENCE [LARGE SCALE GENOMIC DNA]</scope>
    <source>
        <strain evidence="2">MT8872</strain>
    </source>
</reference>
<keyword evidence="2" id="KW-1185">Reference proteome</keyword>
<evidence type="ECO:0000313" key="3">
    <source>
        <dbReference type="WBParaSite" id="Pan_g13616.t2"/>
    </source>
</evidence>
<dbReference type="WBParaSite" id="Pan_g13616.t2">
    <property type="protein sequence ID" value="Pan_g13616.t2"/>
    <property type="gene ID" value="Pan_g13616"/>
</dbReference>
<keyword evidence="1" id="KW-0812">Transmembrane</keyword>
<evidence type="ECO:0000313" key="2">
    <source>
        <dbReference type="Proteomes" id="UP000492821"/>
    </source>
</evidence>
<keyword evidence="1" id="KW-1133">Transmembrane helix</keyword>